<dbReference type="SUPFAM" id="SSF54843">
    <property type="entry name" value="Ribosomal protein L22"/>
    <property type="match status" value="1"/>
</dbReference>
<dbReference type="GO" id="GO:0015934">
    <property type="term" value="C:large ribosomal subunit"/>
    <property type="evidence" value="ECO:0007669"/>
    <property type="project" value="InterPro"/>
</dbReference>
<evidence type="ECO:0000256" key="4">
    <source>
        <dbReference type="ARBA" id="ARBA00022980"/>
    </source>
</evidence>
<dbReference type="Gene3D" id="3.90.470.10">
    <property type="entry name" value="Ribosomal protein L22/L17"/>
    <property type="match status" value="1"/>
</dbReference>
<dbReference type="InterPro" id="IPR005727">
    <property type="entry name" value="Ribosomal_uL22_bac/chlpt-type"/>
</dbReference>
<evidence type="ECO:0000256" key="2">
    <source>
        <dbReference type="ARBA" id="ARBA00022730"/>
    </source>
</evidence>
<dbReference type="EMBL" id="MEVH01000005">
    <property type="protein sequence ID" value="OGC52172.1"/>
    <property type="molecule type" value="Genomic_DNA"/>
</dbReference>
<evidence type="ECO:0000256" key="6">
    <source>
        <dbReference type="RuleBase" id="RU004005"/>
    </source>
</evidence>
<dbReference type="Pfam" id="PF00237">
    <property type="entry name" value="Ribosomal_L22"/>
    <property type="match status" value="1"/>
</dbReference>
<reference evidence="9 10" key="1">
    <citation type="journal article" date="2016" name="Nat. Commun.">
        <title>Thousands of microbial genomes shed light on interconnected biogeochemical processes in an aquifer system.</title>
        <authorList>
            <person name="Anantharaman K."/>
            <person name="Brown C.T."/>
            <person name="Hug L.A."/>
            <person name="Sharon I."/>
            <person name="Castelle C.J."/>
            <person name="Probst A.J."/>
            <person name="Thomas B.C."/>
            <person name="Singh A."/>
            <person name="Wilkins M.J."/>
            <person name="Karaoz U."/>
            <person name="Brodie E.L."/>
            <person name="Williams K.H."/>
            <person name="Hubbard S.S."/>
            <person name="Banfield J.F."/>
        </authorList>
    </citation>
    <scope>NUCLEOTIDE SEQUENCE [LARGE SCALE GENOMIC DNA]</scope>
</reference>
<evidence type="ECO:0000256" key="7">
    <source>
        <dbReference type="RuleBase" id="RU004006"/>
    </source>
</evidence>
<dbReference type="PANTHER" id="PTHR13501:SF8">
    <property type="entry name" value="LARGE RIBOSOMAL SUBUNIT PROTEIN UL22M"/>
    <property type="match status" value="1"/>
</dbReference>
<keyword evidence="5 6" id="KW-0687">Ribonucleoprotein</keyword>
<keyword evidence="4 6" id="KW-0689">Ribosomal protein</keyword>
<keyword evidence="3 7" id="KW-0694">RNA-binding</keyword>
<accession>A0A1F4V4N3</accession>
<dbReference type="NCBIfam" id="TIGR01044">
    <property type="entry name" value="rplV_bact"/>
    <property type="match status" value="1"/>
</dbReference>
<dbReference type="GO" id="GO:0006412">
    <property type="term" value="P:translation"/>
    <property type="evidence" value="ECO:0007669"/>
    <property type="project" value="InterPro"/>
</dbReference>
<evidence type="ECO:0000256" key="5">
    <source>
        <dbReference type="ARBA" id="ARBA00023274"/>
    </source>
</evidence>
<evidence type="ECO:0000313" key="9">
    <source>
        <dbReference type="EMBL" id="OGC52172.1"/>
    </source>
</evidence>
<comment type="similarity">
    <text evidence="1 6">Belongs to the universal ribosomal protein uL22 family.</text>
</comment>
<dbReference type="InterPro" id="IPR036394">
    <property type="entry name" value="Ribosomal_uL22_sf"/>
</dbReference>
<dbReference type="InterPro" id="IPR001063">
    <property type="entry name" value="Ribosomal_uL22"/>
</dbReference>
<evidence type="ECO:0000256" key="8">
    <source>
        <dbReference type="RuleBase" id="RU004008"/>
    </source>
</evidence>
<evidence type="ECO:0000256" key="3">
    <source>
        <dbReference type="ARBA" id="ARBA00022884"/>
    </source>
</evidence>
<dbReference type="PANTHER" id="PTHR13501">
    <property type="entry name" value="CHLOROPLAST 50S RIBOSOMAL PROTEIN L22-RELATED"/>
    <property type="match status" value="1"/>
</dbReference>
<comment type="caution">
    <text evidence="9">The sequence shown here is derived from an EMBL/GenBank/DDBJ whole genome shotgun (WGS) entry which is preliminary data.</text>
</comment>
<dbReference type="AlphaFoldDB" id="A0A1F4V4N3"/>
<proteinExistence type="inferred from homology"/>
<dbReference type="Proteomes" id="UP000178771">
    <property type="component" value="Unassembled WGS sequence"/>
</dbReference>
<dbReference type="CDD" id="cd00336">
    <property type="entry name" value="Ribosomal_L22"/>
    <property type="match status" value="1"/>
</dbReference>
<protein>
    <recommendedName>
        <fullName evidence="8">50S ribosomal protein L22</fullName>
    </recommendedName>
</protein>
<dbReference type="InterPro" id="IPR047867">
    <property type="entry name" value="Ribosomal_uL22_bac/org-type"/>
</dbReference>
<comment type="subunit">
    <text evidence="7">Part of the 50S ribosomal subunit.</text>
</comment>
<dbReference type="GO" id="GO:0019843">
    <property type="term" value="F:rRNA binding"/>
    <property type="evidence" value="ECO:0007669"/>
    <property type="project" value="UniProtKB-KW"/>
</dbReference>
<comment type="function">
    <text evidence="8">This protein binds specifically to 23S rRNA; its binding is stimulated by other ribosomal proteins, e.g., L4, L17, and L20. It is important during the early stages of 50S assembly. It makes multiple contacts with different domains of the 23S rRNA in the assembled 50S subunit and ribosome.</text>
</comment>
<organism evidence="9 10">
    <name type="scientific">candidate division WWE3 bacterium RIFCSPLOWO2_01_FULL_39_13</name>
    <dbReference type="NCBI Taxonomy" id="1802624"/>
    <lineage>
        <taxon>Bacteria</taxon>
        <taxon>Katanobacteria</taxon>
    </lineage>
</organism>
<dbReference type="GO" id="GO:0003735">
    <property type="term" value="F:structural constituent of ribosome"/>
    <property type="evidence" value="ECO:0007669"/>
    <property type="project" value="InterPro"/>
</dbReference>
<gene>
    <name evidence="9" type="ORF">A2982_01645</name>
</gene>
<name>A0A1F4V4N3_UNCKA</name>
<keyword evidence="2 7" id="KW-0699">rRNA-binding</keyword>
<evidence type="ECO:0000256" key="1">
    <source>
        <dbReference type="ARBA" id="ARBA00009451"/>
    </source>
</evidence>
<sequence length="124" mass="13763">MENNVVISKLRGAKISAHKMTLVARFAKGKKAEDLIRYLPFDPRKGAGLVYSAIKSAMSNAENNNKMNKSDLYVKEIKVGPAETLKRARFGAKGRSSQILKRRSNIEVVLGLSDKEVGEKEKTK</sequence>
<dbReference type="STRING" id="1802624.A2982_01645"/>
<evidence type="ECO:0000313" key="10">
    <source>
        <dbReference type="Proteomes" id="UP000178771"/>
    </source>
</evidence>